<dbReference type="EMBL" id="JACJIS010000001">
    <property type="protein sequence ID" value="MBA9072439.1"/>
    <property type="molecule type" value="Genomic_DNA"/>
</dbReference>
<keyword evidence="1" id="KW-0732">Signal</keyword>
<gene>
    <name evidence="2" type="ORF">GGR22_000565</name>
</gene>
<dbReference type="RefSeq" id="WP_182492480.1">
    <property type="nucleotide sequence ID" value="NZ_JACJIS010000001.1"/>
</dbReference>
<evidence type="ECO:0000256" key="1">
    <source>
        <dbReference type="SAM" id="SignalP"/>
    </source>
</evidence>
<dbReference type="Proteomes" id="UP000555003">
    <property type="component" value="Unassembled WGS sequence"/>
</dbReference>
<accession>A0ABR6DLT2</accession>
<name>A0ABR6DLT2_9FLAO</name>
<dbReference type="Gene3D" id="1.25.40.10">
    <property type="entry name" value="Tetratricopeptide repeat domain"/>
    <property type="match status" value="1"/>
</dbReference>
<reference evidence="2 3" key="1">
    <citation type="submission" date="2020-08" db="EMBL/GenBank/DDBJ databases">
        <title>Genomic Encyclopedia of Type Strains, Phase IV (KMG-IV): sequencing the most valuable type-strain genomes for metagenomic binning, comparative biology and taxonomic classification.</title>
        <authorList>
            <person name="Goeker M."/>
        </authorList>
    </citation>
    <scope>NUCLEOTIDE SEQUENCE [LARGE SCALE GENOMIC DNA]</scope>
    <source>
        <strain evidence="2 3">DSM 100397</strain>
    </source>
</reference>
<feature type="chain" id="PRO_5046113089" evidence="1">
    <location>
        <begin position="20"/>
        <end position="283"/>
    </location>
</feature>
<keyword evidence="3" id="KW-1185">Reference proteome</keyword>
<organism evidence="2 3">
    <name type="scientific">Flavobacterium gossypii</name>
    <dbReference type="NCBI Taxonomy" id="1646119"/>
    <lineage>
        <taxon>Bacteria</taxon>
        <taxon>Pseudomonadati</taxon>
        <taxon>Bacteroidota</taxon>
        <taxon>Flavobacteriia</taxon>
        <taxon>Flavobacteriales</taxon>
        <taxon>Flavobacteriaceae</taxon>
        <taxon>Flavobacterium</taxon>
    </lineage>
</organism>
<dbReference type="InterPro" id="IPR011990">
    <property type="entry name" value="TPR-like_helical_dom_sf"/>
</dbReference>
<proteinExistence type="predicted"/>
<comment type="caution">
    <text evidence="2">The sequence shown here is derived from an EMBL/GenBank/DDBJ whole genome shotgun (WGS) entry which is preliminary data.</text>
</comment>
<feature type="signal peptide" evidence="1">
    <location>
        <begin position="1"/>
        <end position="19"/>
    </location>
</feature>
<evidence type="ECO:0000313" key="3">
    <source>
        <dbReference type="Proteomes" id="UP000555003"/>
    </source>
</evidence>
<sequence length="283" mass="33089">MKKLLLIVITFFSSFLATSQEKERTQDEISFDSAMDYFEKEDNETSLASFNSFLTQYPDSRLKPRAKFNIGVLLRKLGRNDEAIPIFLEILDSDYDEKEAYGGIMEQYALYKNRSSKELAEIYFEKKDYKKVSHYIYLFDKKYKYHHFCGNEIRADKIYIAESYAKLFLGQNKPQKAIDKLLPYVFYDGVASNSGALEILEESLKMKYSEAEIKELITKAVKSLNMQNDYDATITFLGKKLKVYEEQLYDHSNPMLGADLELKGNEKFDRIFAIHPLFSKYLQ</sequence>
<dbReference type="SUPFAM" id="SSF48452">
    <property type="entry name" value="TPR-like"/>
    <property type="match status" value="1"/>
</dbReference>
<evidence type="ECO:0000313" key="2">
    <source>
        <dbReference type="EMBL" id="MBA9072439.1"/>
    </source>
</evidence>
<protein>
    <submittedName>
        <fullName evidence="2">Tetratricopeptide (TPR) repeat protein</fullName>
    </submittedName>
</protein>